<feature type="chain" id="PRO_5018675343" description="Secreted protein" evidence="2">
    <location>
        <begin position="32"/>
        <end position="149"/>
    </location>
</feature>
<protein>
    <recommendedName>
        <fullName evidence="5">Secreted protein</fullName>
    </recommendedName>
</protein>
<evidence type="ECO:0000256" key="2">
    <source>
        <dbReference type="SAM" id="SignalP"/>
    </source>
</evidence>
<gene>
    <name evidence="3" type="ORF">EOT10_28365</name>
</gene>
<organism evidence="3 4">
    <name type="scientific">Streptomyces antnestii</name>
    <dbReference type="NCBI Taxonomy" id="2494256"/>
    <lineage>
        <taxon>Bacteria</taxon>
        <taxon>Bacillati</taxon>
        <taxon>Actinomycetota</taxon>
        <taxon>Actinomycetes</taxon>
        <taxon>Kitasatosporales</taxon>
        <taxon>Streptomycetaceae</taxon>
        <taxon>Streptomyces</taxon>
    </lineage>
</organism>
<feature type="region of interest" description="Disordered" evidence="1">
    <location>
        <begin position="28"/>
        <end position="80"/>
    </location>
</feature>
<dbReference type="EMBL" id="RZYA01000016">
    <property type="protein sequence ID" value="RVU19928.1"/>
    <property type="molecule type" value="Genomic_DNA"/>
</dbReference>
<dbReference type="AlphaFoldDB" id="A0A3S2VXJ1"/>
<feature type="signal peptide" evidence="2">
    <location>
        <begin position="1"/>
        <end position="31"/>
    </location>
</feature>
<evidence type="ECO:0000313" key="4">
    <source>
        <dbReference type="Proteomes" id="UP000283128"/>
    </source>
</evidence>
<comment type="caution">
    <text evidence="3">The sequence shown here is derived from an EMBL/GenBank/DDBJ whole genome shotgun (WGS) entry which is preliminary data.</text>
</comment>
<evidence type="ECO:0008006" key="5">
    <source>
        <dbReference type="Google" id="ProtNLM"/>
    </source>
</evidence>
<proteinExistence type="predicted"/>
<sequence>MLAPHRTRRRSRSGRRLAVAALGGLVVPAQAAGTPSPPPRDKALQRQLDQWTSWSAPCSGTERPPGAQPSARQARLGQAGGDGVHLVLRQPRLAHDGHHATVVQRGPPHPDAQRHGQLPPRLRLTFLLGHACSQPSTSVHGKHSRERGT</sequence>
<reference evidence="3 4" key="1">
    <citation type="submission" date="2019-01" db="EMBL/GenBank/DDBJ databases">
        <title>Genome sequences of Streptomyces and Rhizobium isolates collected from root and soil.</title>
        <authorList>
            <person name="Chhettri S."/>
            <person name="Sevigny J.L."/>
            <person name="Sen A."/>
            <person name="Ennis N."/>
            <person name="Tisa L."/>
        </authorList>
    </citation>
    <scope>NUCLEOTIDE SEQUENCE [LARGE SCALE GENOMIC DNA]</scope>
    <source>
        <strain evidence="3 4">San01</strain>
    </source>
</reference>
<evidence type="ECO:0000313" key="3">
    <source>
        <dbReference type="EMBL" id="RVU19928.1"/>
    </source>
</evidence>
<keyword evidence="2" id="KW-0732">Signal</keyword>
<accession>A0A3S2VXJ1</accession>
<name>A0A3S2VXJ1_9ACTN</name>
<evidence type="ECO:0000256" key="1">
    <source>
        <dbReference type="SAM" id="MobiDB-lite"/>
    </source>
</evidence>
<feature type="compositionally biased region" description="Polar residues" evidence="1">
    <location>
        <begin position="47"/>
        <end position="58"/>
    </location>
</feature>
<dbReference type="Proteomes" id="UP000283128">
    <property type="component" value="Unassembled WGS sequence"/>
</dbReference>
<keyword evidence="4" id="KW-1185">Reference proteome</keyword>